<name>A0ABD2BKS4_VESMC</name>
<protein>
    <submittedName>
        <fullName evidence="1">Uncharacterized protein</fullName>
    </submittedName>
</protein>
<dbReference type="EMBL" id="JAYRBN010000074">
    <property type="protein sequence ID" value="KAL2733230.1"/>
    <property type="molecule type" value="Genomic_DNA"/>
</dbReference>
<dbReference type="Proteomes" id="UP001607303">
    <property type="component" value="Unassembled WGS sequence"/>
</dbReference>
<proteinExistence type="predicted"/>
<reference evidence="1 2" key="1">
    <citation type="journal article" date="2024" name="Ann. Entomol. Soc. Am.">
        <title>Genomic analyses of the southern and eastern yellowjacket wasps (Hymenoptera: Vespidae) reveal evolutionary signatures of social life.</title>
        <authorList>
            <person name="Catto M.A."/>
            <person name="Caine P.B."/>
            <person name="Orr S.E."/>
            <person name="Hunt B.G."/>
            <person name="Goodisman M.A.D."/>
        </authorList>
    </citation>
    <scope>NUCLEOTIDE SEQUENCE [LARGE SCALE GENOMIC DNA]</scope>
    <source>
        <strain evidence="1">232</strain>
        <tissue evidence="1">Head and thorax</tissue>
    </source>
</reference>
<accession>A0ABD2BKS4</accession>
<evidence type="ECO:0000313" key="1">
    <source>
        <dbReference type="EMBL" id="KAL2733230.1"/>
    </source>
</evidence>
<comment type="caution">
    <text evidence="1">The sequence shown here is derived from an EMBL/GenBank/DDBJ whole genome shotgun (WGS) entry which is preliminary data.</text>
</comment>
<sequence length="68" mass="8097">MQYYLIQRRGNSWLDAIFFEIIVNEKNLISLERLLLHGAILKIKDVCNWKAFTTYLVPEYAQVQYNTS</sequence>
<organism evidence="1 2">
    <name type="scientific">Vespula maculifrons</name>
    <name type="common">Eastern yellow jacket</name>
    <name type="synonym">Wasp</name>
    <dbReference type="NCBI Taxonomy" id="7453"/>
    <lineage>
        <taxon>Eukaryota</taxon>
        <taxon>Metazoa</taxon>
        <taxon>Ecdysozoa</taxon>
        <taxon>Arthropoda</taxon>
        <taxon>Hexapoda</taxon>
        <taxon>Insecta</taxon>
        <taxon>Pterygota</taxon>
        <taxon>Neoptera</taxon>
        <taxon>Endopterygota</taxon>
        <taxon>Hymenoptera</taxon>
        <taxon>Apocrita</taxon>
        <taxon>Aculeata</taxon>
        <taxon>Vespoidea</taxon>
        <taxon>Vespidae</taxon>
        <taxon>Vespinae</taxon>
        <taxon>Vespula</taxon>
    </lineage>
</organism>
<dbReference type="AlphaFoldDB" id="A0ABD2BKS4"/>
<gene>
    <name evidence="1" type="ORF">V1477_014198</name>
</gene>
<keyword evidence="2" id="KW-1185">Reference proteome</keyword>
<evidence type="ECO:0000313" key="2">
    <source>
        <dbReference type="Proteomes" id="UP001607303"/>
    </source>
</evidence>